<dbReference type="SUPFAM" id="SSF51735">
    <property type="entry name" value="NAD(P)-binding Rossmann-fold domains"/>
    <property type="match status" value="2"/>
</dbReference>
<dbReference type="InterPro" id="IPR002364">
    <property type="entry name" value="Quin_OxRdtase/zeta-crystal_CS"/>
</dbReference>
<name>A0ABQ7G603_DUNSA</name>
<sequence length="555" mass="58532">MAEHGRLDVCVLNAGIGERGDLFDPGNGSWQKVLDVDLTAVIENTRRAVLCMGSSGGTIISVASAGGLFPMPAAPVYAASKAGVVHFTRSSAPLLAKRAIRLMCVCPEFVDTPLVRRVMVEDPDAARQLLGSLDISLLQPASVVAVIHDLMQPRHKGGTVAVVRQTGAVEYPFKRPASRSLAAAPPRSKVIGAGPTQAQLAAWARSNLPKQYKKIQVHALSSNFHQATRIVQAPLPDPAPGKLLLRRVHVGINASDINYTAGRYHASLAEAQSRLPFDAGFESVSIVVAVGSGVRGFSVGDPVATLSYDGFAEFGIAAANQALKVPRACPEVVALLTSGLTASIALKEAGSLKPGETVLVTAAAGGTGQFAVQLAKIAGCHVVATAGGADKAAMLKRLGVDRVVDYKKESLKAVLKAEYPRGIDVVYESVGGDMFSAALAALAPRGRLIIIGMMSAYQEGWPRSEHPGLPEKLLWKSASMIGFFLLRYAQHFKAHLAELINQMDAGKLQVMVDPRRFDGIEAIPAAVDHLNSGKSIGKVVVQLTHVPTEVLGSKL</sequence>
<dbReference type="Proteomes" id="UP000815325">
    <property type="component" value="Unassembled WGS sequence"/>
</dbReference>
<dbReference type="InterPro" id="IPR011032">
    <property type="entry name" value="GroES-like_sf"/>
</dbReference>
<dbReference type="PRINTS" id="PR00081">
    <property type="entry name" value="GDHRDH"/>
</dbReference>
<dbReference type="Gene3D" id="3.90.180.10">
    <property type="entry name" value="Medium-chain alcohol dehydrogenases, catalytic domain"/>
    <property type="match status" value="1"/>
</dbReference>
<comment type="caution">
    <text evidence="2">The sequence shown here is derived from an EMBL/GenBank/DDBJ whole genome shotgun (WGS) entry which is preliminary data.</text>
</comment>
<dbReference type="Gene3D" id="3.40.50.720">
    <property type="entry name" value="NAD(P)-binding Rossmann-like Domain"/>
    <property type="match status" value="2"/>
</dbReference>
<dbReference type="InterPro" id="IPR013149">
    <property type="entry name" value="ADH-like_C"/>
</dbReference>
<feature type="domain" description="Enoyl reductase (ER)" evidence="1">
    <location>
        <begin position="223"/>
        <end position="541"/>
    </location>
</feature>
<keyword evidence="3" id="KW-1185">Reference proteome</keyword>
<protein>
    <recommendedName>
        <fullName evidence="1">Enoyl reductase (ER) domain-containing protein</fullName>
    </recommendedName>
</protein>
<evidence type="ECO:0000313" key="2">
    <source>
        <dbReference type="EMBL" id="KAF5830042.1"/>
    </source>
</evidence>
<dbReference type="PROSITE" id="PS01162">
    <property type="entry name" value="QOR_ZETA_CRYSTAL"/>
    <property type="match status" value="1"/>
</dbReference>
<reference evidence="2" key="1">
    <citation type="submission" date="2017-08" db="EMBL/GenBank/DDBJ databases">
        <authorList>
            <person name="Polle J.E."/>
            <person name="Barry K."/>
            <person name="Cushman J."/>
            <person name="Schmutz J."/>
            <person name="Tran D."/>
            <person name="Hathwaick L.T."/>
            <person name="Yim W.C."/>
            <person name="Jenkins J."/>
            <person name="Mckie-Krisberg Z.M."/>
            <person name="Prochnik S."/>
            <person name="Lindquist E."/>
            <person name="Dockter R.B."/>
            <person name="Adam C."/>
            <person name="Molina H."/>
            <person name="Bunkerborg J."/>
            <person name="Jin E."/>
            <person name="Buchheim M."/>
            <person name="Magnuson J."/>
        </authorList>
    </citation>
    <scope>NUCLEOTIDE SEQUENCE</scope>
    <source>
        <strain evidence="2">CCAP 19/18</strain>
    </source>
</reference>
<dbReference type="SUPFAM" id="SSF50129">
    <property type="entry name" value="GroES-like"/>
    <property type="match status" value="1"/>
</dbReference>
<dbReference type="InterPro" id="IPR036291">
    <property type="entry name" value="NAD(P)-bd_dom_sf"/>
</dbReference>
<evidence type="ECO:0000313" key="3">
    <source>
        <dbReference type="Proteomes" id="UP000815325"/>
    </source>
</evidence>
<dbReference type="Pfam" id="PF00107">
    <property type="entry name" value="ADH_zinc_N"/>
    <property type="match status" value="1"/>
</dbReference>
<gene>
    <name evidence="2" type="ORF">DUNSADRAFT_15083</name>
</gene>
<accession>A0ABQ7G603</accession>
<dbReference type="InterPro" id="IPR013154">
    <property type="entry name" value="ADH-like_N"/>
</dbReference>
<dbReference type="PRINTS" id="PR00080">
    <property type="entry name" value="SDRFAMILY"/>
</dbReference>
<dbReference type="Pfam" id="PF00106">
    <property type="entry name" value="adh_short"/>
    <property type="match status" value="1"/>
</dbReference>
<dbReference type="InterPro" id="IPR020843">
    <property type="entry name" value="ER"/>
</dbReference>
<dbReference type="InterPro" id="IPR002347">
    <property type="entry name" value="SDR_fam"/>
</dbReference>
<dbReference type="EMBL" id="MU070084">
    <property type="protein sequence ID" value="KAF5830042.1"/>
    <property type="molecule type" value="Genomic_DNA"/>
</dbReference>
<proteinExistence type="predicted"/>
<dbReference type="PANTHER" id="PTHR43677">
    <property type="entry name" value="SHORT-CHAIN DEHYDROGENASE/REDUCTASE"/>
    <property type="match status" value="1"/>
</dbReference>
<organism evidence="2 3">
    <name type="scientific">Dunaliella salina</name>
    <name type="common">Green alga</name>
    <name type="synonym">Protococcus salinus</name>
    <dbReference type="NCBI Taxonomy" id="3046"/>
    <lineage>
        <taxon>Eukaryota</taxon>
        <taxon>Viridiplantae</taxon>
        <taxon>Chlorophyta</taxon>
        <taxon>core chlorophytes</taxon>
        <taxon>Chlorophyceae</taxon>
        <taxon>CS clade</taxon>
        <taxon>Chlamydomonadales</taxon>
        <taxon>Dunaliellaceae</taxon>
        <taxon>Dunaliella</taxon>
    </lineage>
</organism>
<evidence type="ECO:0000259" key="1">
    <source>
        <dbReference type="SMART" id="SM00829"/>
    </source>
</evidence>
<dbReference type="PANTHER" id="PTHR43677:SF3">
    <property type="entry name" value="PROSTAGLANDIN REDUCTASE 3"/>
    <property type="match status" value="1"/>
</dbReference>
<dbReference type="Pfam" id="PF08240">
    <property type="entry name" value="ADH_N"/>
    <property type="match status" value="1"/>
</dbReference>
<dbReference type="SMART" id="SM00829">
    <property type="entry name" value="PKS_ER"/>
    <property type="match status" value="1"/>
</dbReference>
<dbReference type="InterPro" id="IPR051397">
    <property type="entry name" value="Zn-ADH-like_protein"/>
</dbReference>